<sequence>MSAVLCCAATFSGATVPFDGRWEELRFSLFASNEFLQRGSAVDVASDGTVSLLWRKVPGYDRDTIRANWTWEVTESVPPTDLTVKGGDDRNLSLYFVFMPVDLVAEAEKQDIRWMLKQTAVRVLMYTWGGLEREKGHITANPYMNNQGATFHVRPAGTGKFDEAVDLRADYARAFGGDAGALVGVAISADSDDTKTHVRATLSDLVLTGPDTSPTN</sequence>
<protein>
    <submittedName>
        <fullName evidence="1">DUF3047 domain-containing protein</fullName>
    </submittedName>
</protein>
<dbReference type="InterPro" id="IPR021409">
    <property type="entry name" value="DUF3047"/>
</dbReference>
<gene>
    <name evidence="1" type="ORF">HJ536_02775</name>
</gene>
<name>A0A850Q7D3_9RHOB</name>
<dbReference type="Pfam" id="PF11249">
    <property type="entry name" value="DUF3047"/>
    <property type="match status" value="1"/>
</dbReference>
<reference evidence="1 2" key="1">
    <citation type="submission" date="2020-04" db="EMBL/GenBank/DDBJ databases">
        <title>Donghicola sp., a member of the Rhodobacteraceae family isolated from mangrove forest in Thailand.</title>
        <authorList>
            <person name="Charoenyingcharoen P."/>
            <person name="Yukphan P."/>
        </authorList>
    </citation>
    <scope>NUCLEOTIDE SEQUENCE [LARGE SCALE GENOMIC DNA]</scope>
    <source>
        <strain evidence="1 2">B5-SW-15</strain>
    </source>
</reference>
<dbReference type="AlphaFoldDB" id="A0A850Q7D3"/>
<evidence type="ECO:0000313" key="2">
    <source>
        <dbReference type="Proteomes" id="UP000592216"/>
    </source>
</evidence>
<dbReference type="EMBL" id="JABCJE010000001">
    <property type="protein sequence ID" value="NVO22269.1"/>
    <property type="molecule type" value="Genomic_DNA"/>
</dbReference>
<comment type="caution">
    <text evidence="1">The sequence shown here is derived from an EMBL/GenBank/DDBJ whole genome shotgun (WGS) entry which is preliminary data.</text>
</comment>
<evidence type="ECO:0000313" key="1">
    <source>
        <dbReference type="EMBL" id="NVO22269.1"/>
    </source>
</evidence>
<dbReference type="Proteomes" id="UP000592216">
    <property type="component" value="Unassembled WGS sequence"/>
</dbReference>
<accession>A0A850Q7D3</accession>
<organism evidence="1 2">
    <name type="scientific">Donghicola mangrovi</name>
    <dbReference type="NCBI Taxonomy" id="2729614"/>
    <lineage>
        <taxon>Bacteria</taxon>
        <taxon>Pseudomonadati</taxon>
        <taxon>Pseudomonadota</taxon>
        <taxon>Alphaproteobacteria</taxon>
        <taxon>Rhodobacterales</taxon>
        <taxon>Roseobacteraceae</taxon>
        <taxon>Donghicola</taxon>
    </lineage>
</organism>
<dbReference type="RefSeq" id="WP_177156574.1">
    <property type="nucleotide sequence ID" value="NZ_JABCJE010000001.1"/>
</dbReference>
<proteinExistence type="predicted"/>